<name>A0A939GH79_9BACT</name>
<protein>
    <submittedName>
        <fullName evidence="1">Uncharacterized protein</fullName>
    </submittedName>
</protein>
<dbReference type="Proteomes" id="UP000664034">
    <property type="component" value="Unassembled WGS sequence"/>
</dbReference>
<dbReference type="EMBL" id="JAFMYV010000006">
    <property type="protein sequence ID" value="MBO0937415.1"/>
    <property type="molecule type" value="Genomic_DNA"/>
</dbReference>
<dbReference type="PROSITE" id="PS51257">
    <property type="entry name" value="PROKAR_LIPOPROTEIN"/>
    <property type="match status" value="1"/>
</dbReference>
<dbReference type="RefSeq" id="WP_207364974.1">
    <property type="nucleotide sequence ID" value="NZ_JAFMYV010000006.1"/>
</dbReference>
<accession>A0A939GH79</accession>
<evidence type="ECO:0000313" key="1">
    <source>
        <dbReference type="EMBL" id="MBO0937415.1"/>
    </source>
</evidence>
<reference evidence="1" key="1">
    <citation type="submission" date="2021-03" db="EMBL/GenBank/DDBJ databases">
        <title>Fibrella sp. HMF5335 genome sequencing and assembly.</title>
        <authorList>
            <person name="Kang H."/>
            <person name="Kim H."/>
            <person name="Bae S."/>
            <person name="Joh K."/>
        </authorList>
    </citation>
    <scope>NUCLEOTIDE SEQUENCE</scope>
    <source>
        <strain evidence="1">HMF5335</strain>
    </source>
</reference>
<dbReference type="AlphaFoldDB" id="A0A939GH79"/>
<comment type="caution">
    <text evidence="1">The sequence shown here is derived from an EMBL/GenBank/DDBJ whole genome shotgun (WGS) entry which is preliminary data.</text>
</comment>
<organism evidence="1 2">
    <name type="scientific">Fibrella rubiginis</name>
    <dbReference type="NCBI Taxonomy" id="2817060"/>
    <lineage>
        <taxon>Bacteria</taxon>
        <taxon>Pseudomonadati</taxon>
        <taxon>Bacteroidota</taxon>
        <taxon>Cytophagia</taxon>
        <taxon>Cytophagales</taxon>
        <taxon>Spirosomataceae</taxon>
        <taxon>Fibrella</taxon>
    </lineage>
</organism>
<gene>
    <name evidence="1" type="ORF">J2I47_12740</name>
</gene>
<proteinExistence type="predicted"/>
<sequence>MRKQLIQGLVLLVVLGTAITACFVEPNYSDTPEIRFLSVSKQTLEAGTGVGRPRRDSVIVTINFQDGTGDLGENTQDTARQRVVFGKETWGNYEIKTFQYTGPNKYEELPLAVLSKLYFPRLTREGQKGSIEGVLDFSQIFPYQRNFKMIPVKFQIRIRDRALHASNVIETDTLSVPVNGR</sequence>
<evidence type="ECO:0000313" key="2">
    <source>
        <dbReference type="Proteomes" id="UP000664034"/>
    </source>
</evidence>
<keyword evidence="2" id="KW-1185">Reference proteome</keyword>